<sequence>MDFGALPPEVNSGRMYVGPGPATLLAASAGWDALALELNSTAGGYESVITTLMDEWLGPTSASMAAAVAPYVVWLRATAELCEQSATQATSAAAAYEAAYAMTVPPPLIAANRARLMALIATNVLGQNTPAIMATEAEYSEMWAQDATAMYGYAASSASASTFSAFAPPPQTTNPAGAAGQAGAVTQATGTQAGSAAQTASSQVMSTVPQALQSMSTPGSTSGAGLSQAAVGTGASLGTSGASSPLGALSSLTGTSKSATKTASTGLGAASGLGTALGGTTGTGNAAGLASDAIGVGSDFAGFGGDGAGLGADGAGIGMDVYGLGIDMEGAGSIIGAEGGTVPGIGGLGDAGGLGTLGPIGGLGEGASAGVGQAASLGTLSVPPTWADTVSSVTPLPAALDAGATPAGWGAAPAPSQATGISKLPLGAMVGRESDGGVQRIGFRPSLIPRSPVAG</sequence>
<dbReference type="Gene3D" id="1.20.1260.20">
    <property type="entry name" value="PPE superfamily"/>
    <property type="match status" value="1"/>
</dbReference>
<dbReference type="InterPro" id="IPR038332">
    <property type="entry name" value="PPE_sf"/>
</dbReference>
<evidence type="ECO:0000256" key="1">
    <source>
        <dbReference type="ARBA" id="ARBA00010652"/>
    </source>
</evidence>
<dbReference type="Proteomes" id="UP000199601">
    <property type="component" value="Unassembled WGS sequence"/>
</dbReference>
<feature type="compositionally biased region" description="Low complexity" evidence="2">
    <location>
        <begin position="176"/>
        <end position="185"/>
    </location>
</feature>
<feature type="domain" description="PPE family C-terminal" evidence="4">
    <location>
        <begin position="368"/>
        <end position="450"/>
    </location>
</feature>
<comment type="similarity">
    <text evidence="1">Belongs to the mycobacterial PPE family.</text>
</comment>
<proteinExistence type="inferred from homology"/>
<dbReference type="GO" id="GO:0052572">
    <property type="term" value="P:response to host immune response"/>
    <property type="evidence" value="ECO:0007669"/>
    <property type="project" value="TreeGrafter"/>
</dbReference>
<keyword evidence="6" id="KW-1185">Reference proteome</keyword>
<dbReference type="PANTHER" id="PTHR46766:SF1">
    <property type="entry name" value="GLUTAMINE-RICH PROTEIN 2"/>
    <property type="match status" value="1"/>
</dbReference>
<dbReference type="SUPFAM" id="SSF140459">
    <property type="entry name" value="PE/PPE dimer-like"/>
    <property type="match status" value="1"/>
</dbReference>
<dbReference type="FunFam" id="1.20.1260.20:FF:000001">
    <property type="entry name" value="PPE family protein PPE41"/>
    <property type="match status" value="1"/>
</dbReference>
<dbReference type="EMBL" id="CTEC01000001">
    <property type="protein sequence ID" value="CQD02292.1"/>
    <property type="molecule type" value="Genomic_DNA"/>
</dbReference>
<evidence type="ECO:0000256" key="2">
    <source>
        <dbReference type="SAM" id="MobiDB-lite"/>
    </source>
</evidence>
<feature type="region of interest" description="Disordered" evidence="2">
    <location>
        <begin position="166"/>
        <end position="185"/>
    </location>
</feature>
<dbReference type="Pfam" id="PF00823">
    <property type="entry name" value="PPE"/>
    <property type="match status" value="1"/>
</dbReference>
<dbReference type="Pfam" id="PF12484">
    <property type="entry name" value="PPE-SVP"/>
    <property type="match status" value="1"/>
</dbReference>
<protein>
    <submittedName>
        <fullName evidence="5">PPE family protein</fullName>
    </submittedName>
</protein>
<evidence type="ECO:0000259" key="4">
    <source>
        <dbReference type="Pfam" id="PF12484"/>
    </source>
</evidence>
<dbReference type="InterPro" id="IPR022171">
    <property type="entry name" value="PPE_C"/>
</dbReference>
<dbReference type="AlphaFoldDB" id="A0A0U1CWR1"/>
<dbReference type="InterPro" id="IPR000030">
    <property type="entry name" value="PPE_dom"/>
</dbReference>
<evidence type="ECO:0000313" key="5">
    <source>
        <dbReference type="EMBL" id="CQD02292.1"/>
    </source>
</evidence>
<name>A0A0U1CWR1_9MYCO</name>
<dbReference type="RefSeq" id="WP_090417771.1">
    <property type="nucleotide sequence ID" value="NZ_CTEC01000001.1"/>
</dbReference>
<organism evidence="5 6">
    <name type="scientific">Mycobacterium europaeum</name>
    <dbReference type="NCBI Taxonomy" id="761804"/>
    <lineage>
        <taxon>Bacteria</taxon>
        <taxon>Bacillati</taxon>
        <taxon>Actinomycetota</taxon>
        <taxon>Actinomycetes</taxon>
        <taxon>Mycobacteriales</taxon>
        <taxon>Mycobacteriaceae</taxon>
        <taxon>Mycobacterium</taxon>
        <taxon>Mycobacterium simiae complex</taxon>
    </lineage>
</organism>
<evidence type="ECO:0000313" key="6">
    <source>
        <dbReference type="Proteomes" id="UP000199601"/>
    </source>
</evidence>
<accession>A0A0U1CWR1</accession>
<reference evidence="6" key="1">
    <citation type="submission" date="2015-03" db="EMBL/GenBank/DDBJ databases">
        <authorList>
            <person name="Urmite Genomes"/>
        </authorList>
    </citation>
    <scope>NUCLEOTIDE SEQUENCE [LARGE SCALE GENOMIC DNA]</scope>
    <source>
        <strain evidence="6">CSUR P1344</strain>
    </source>
</reference>
<evidence type="ECO:0000259" key="3">
    <source>
        <dbReference type="Pfam" id="PF00823"/>
    </source>
</evidence>
<feature type="domain" description="PPE" evidence="3">
    <location>
        <begin position="2"/>
        <end position="162"/>
    </location>
</feature>
<dbReference type="PANTHER" id="PTHR46766">
    <property type="entry name" value="GLUTAMINE-RICH PROTEIN 2"/>
    <property type="match status" value="1"/>
</dbReference>
<gene>
    <name evidence="5" type="ORF">BN000_00201</name>
</gene>